<dbReference type="InterPro" id="IPR044670">
    <property type="entry name" value="SOFL"/>
</dbReference>
<name>A0ABD3RMY1_9LAMI</name>
<evidence type="ECO:0000313" key="8">
    <source>
        <dbReference type="EMBL" id="KAL3814324.1"/>
    </source>
</evidence>
<dbReference type="PANTHER" id="PTHR33347:SF1">
    <property type="entry name" value="PROTEIN SOB FIVE-LIKE 5"/>
    <property type="match status" value="1"/>
</dbReference>
<dbReference type="GO" id="GO:0009691">
    <property type="term" value="P:cytokinin biosynthetic process"/>
    <property type="evidence" value="ECO:0007669"/>
    <property type="project" value="UniProtKB-KW"/>
</dbReference>
<dbReference type="EMBL" id="JBJXBP010000008">
    <property type="protein sequence ID" value="KAL3814324.1"/>
    <property type="molecule type" value="Genomic_DNA"/>
</dbReference>
<evidence type="ECO:0000256" key="1">
    <source>
        <dbReference type="ARBA" id="ARBA00004496"/>
    </source>
</evidence>
<dbReference type="GO" id="GO:0009736">
    <property type="term" value="P:cytokinin-activated signaling pathway"/>
    <property type="evidence" value="ECO:0007669"/>
    <property type="project" value="UniProtKB-KW"/>
</dbReference>
<evidence type="ECO:0000256" key="7">
    <source>
        <dbReference type="SAM" id="MobiDB-lite"/>
    </source>
</evidence>
<evidence type="ECO:0000256" key="3">
    <source>
        <dbReference type="ARBA" id="ARBA00022712"/>
    </source>
</evidence>
<reference evidence="8 9" key="1">
    <citation type="submission" date="2024-12" db="EMBL/GenBank/DDBJ databases">
        <title>The unique morphological basis and parallel evolutionary history of personate flowers in Penstemon.</title>
        <authorList>
            <person name="Depatie T.H."/>
            <person name="Wessinger C.A."/>
        </authorList>
    </citation>
    <scope>NUCLEOTIDE SEQUENCE [LARGE SCALE GENOMIC DNA]</scope>
    <source>
        <strain evidence="8">WTNN_2</strain>
        <tissue evidence="8">Leaf</tissue>
    </source>
</reference>
<evidence type="ECO:0000256" key="6">
    <source>
        <dbReference type="ARBA" id="ARBA00024199"/>
    </source>
</evidence>
<feature type="region of interest" description="Disordered" evidence="7">
    <location>
        <begin position="43"/>
        <end position="101"/>
    </location>
</feature>
<comment type="subcellular location">
    <subcellularLocation>
        <location evidence="1">Cytoplasm</location>
    </subcellularLocation>
</comment>
<comment type="similarity">
    <text evidence="6">Belongs to the SOFL plant protein family.</text>
</comment>
<keyword evidence="4" id="KW-0932">Cytokinin signaling pathway</keyword>
<dbReference type="Proteomes" id="UP001634393">
    <property type="component" value="Unassembled WGS sequence"/>
</dbReference>
<protein>
    <submittedName>
        <fullName evidence="8">Uncharacterized protein</fullName>
    </submittedName>
</protein>
<keyword evidence="9" id="KW-1185">Reference proteome</keyword>
<feature type="compositionally biased region" description="Low complexity" evidence="7">
    <location>
        <begin position="135"/>
        <end position="144"/>
    </location>
</feature>
<sequence length="213" mass="24730">MNHLQEYCSSGCESGWTLYLDHHSSISPHVSCNQEHDFHDQTRNRSFNTKRLKREEETEETEDEEDSSMLSDASSGPPHFNEEEEEEEEEEESYDVNDTNNGCFHHYRIDTSLSKNSLYRQKTKRKRSQKAKDQSTLLDDTASSSLSDYSNKSFTLKRSQSQSSMVEEYSQGYSTTRFDVSFPYQEHYVIFQSSMPENLLQQNQLSSSHVLGS</sequence>
<feature type="compositionally biased region" description="Acidic residues" evidence="7">
    <location>
        <begin position="82"/>
        <end position="95"/>
    </location>
</feature>
<organism evidence="8 9">
    <name type="scientific">Penstemon smallii</name>
    <dbReference type="NCBI Taxonomy" id="265156"/>
    <lineage>
        <taxon>Eukaryota</taxon>
        <taxon>Viridiplantae</taxon>
        <taxon>Streptophyta</taxon>
        <taxon>Embryophyta</taxon>
        <taxon>Tracheophyta</taxon>
        <taxon>Spermatophyta</taxon>
        <taxon>Magnoliopsida</taxon>
        <taxon>eudicotyledons</taxon>
        <taxon>Gunneridae</taxon>
        <taxon>Pentapetalae</taxon>
        <taxon>asterids</taxon>
        <taxon>lamiids</taxon>
        <taxon>Lamiales</taxon>
        <taxon>Plantaginaceae</taxon>
        <taxon>Cheloneae</taxon>
        <taxon>Penstemon</taxon>
    </lineage>
</organism>
<dbReference type="PANTHER" id="PTHR33347">
    <property type="entry name" value="OSJNBA0091C07.3 PROTEIN"/>
    <property type="match status" value="1"/>
</dbReference>
<evidence type="ECO:0000256" key="4">
    <source>
        <dbReference type="ARBA" id="ARBA00022864"/>
    </source>
</evidence>
<evidence type="ECO:0000313" key="9">
    <source>
        <dbReference type="Proteomes" id="UP001634393"/>
    </source>
</evidence>
<keyword evidence="3" id="KW-0203">Cytokinin biosynthesis</keyword>
<dbReference type="AlphaFoldDB" id="A0ABD3RMY1"/>
<dbReference type="GO" id="GO:0005737">
    <property type="term" value="C:cytoplasm"/>
    <property type="evidence" value="ECO:0007669"/>
    <property type="project" value="UniProtKB-SubCell"/>
</dbReference>
<keyword evidence="5" id="KW-0539">Nucleus</keyword>
<keyword evidence="2" id="KW-0963">Cytoplasm</keyword>
<accession>A0ABD3RMY1</accession>
<proteinExistence type="inferred from homology"/>
<feature type="compositionally biased region" description="Acidic residues" evidence="7">
    <location>
        <begin position="57"/>
        <end position="67"/>
    </location>
</feature>
<evidence type="ECO:0000256" key="2">
    <source>
        <dbReference type="ARBA" id="ARBA00022490"/>
    </source>
</evidence>
<comment type="caution">
    <text evidence="8">The sequence shown here is derived from an EMBL/GenBank/DDBJ whole genome shotgun (WGS) entry which is preliminary data.</text>
</comment>
<evidence type="ECO:0000256" key="5">
    <source>
        <dbReference type="ARBA" id="ARBA00023242"/>
    </source>
</evidence>
<feature type="region of interest" description="Disordered" evidence="7">
    <location>
        <begin position="115"/>
        <end position="144"/>
    </location>
</feature>
<gene>
    <name evidence="8" type="ORF">ACJIZ3_015592</name>
</gene>